<evidence type="ECO:0000313" key="2">
    <source>
        <dbReference type="EMBL" id="APR99606.1"/>
    </source>
</evidence>
<evidence type="ECO:0000313" key="3">
    <source>
        <dbReference type="Proteomes" id="UP000185544"/>
    </source>
</evidence>
<dbReference type="STRING" id="1882918.BCY86_02110"/>
<accession>A0A1L6MVR1</accession>
<organism evidence="2 3">
    <name type="scientific">Pajaroellobacter abortibovis</name>
    <dbReference type="NCBI Taxonomy" id="1882918"/>
    <lineage>
        <taxon>Bacteria</taxon>
        <taxon>Pseudomonadati</taxon>
        <taxon>Myxococcota</taxon>
        <taxon>Polyangia</taxon>
        <taxon>Polyangiales</taxon>
        <taxon>Polyangiaceae</taxon>
    </lineage>
</organism>
<keyword evidence="1" id="KW-0472">Membrane</keyword>
<keyword evidence="1" id="KW-0812">Transmembrane</keyword>
<evidence type="ECO:0008006" key="4">
    <source>
        <dbReference type="Google" id="ProtNLM"/>
    </source>
</evidence>
<sequence length="421" mass="47739">MINLFFIFFFGHILYIIAKKISPEKDKAYVSWIIVGGYATRLAIKYISIVTSEGKEVEVVDAMSYLRMASLFAKIWSFKGIHYLTYDDSTSLPILCALPINIFAFFIYIGNDISEKITLTTELTCTASVAFSACLASLNLYHLSYTCTGNTKKSLLSLLATTFFPSFISFTCDTTKEGFVNLFIVSTFASSIRLIKKIDIFQQTTIILSIIGLWYSRPYYVGIIPFILLTFILQTFQKKYHSFFNYSFFIVPILFLLIYTPLLSYIIANTEEKISDEAVANTISANSQGGSGILLASPSSRMGALHLKTIYFLFGPFPWDNFSSSIFFQLSKIENLYWLILFYQGIRGFIQLCKKDVFASLIVLFFLSFIIYLNAPVLSNLGLAVRMRIPFVLLVTGFLTCWNSEKKKEEQSIALSVIKPK</sequence>
<evidence type="ECO:0000256" key="1">
    <source>
        <dbReference type="SAM" id="Phobius"/>
    </source>
</evidence>
<feature type="transmembrane region" description="Helical" evidence="1">
    <location>
        <begin position="65"/>
        <end position="86"/>
    </location>
</feature>
<name>A0A1L6MVR1_9BACT</name>
<dbReference type="EMBL" id="CP016908">
    <property type="protein sequence ID" value="APR99606.1"/>
    <property type="molecule type" value="Genomic_DNA"/>
</dbReference>
<dbReference type="OrthoDB" id="5787206at2"/>
<gene>
    <name evidence="2" type="ORF">BCY86_02110</name>
</gene>
<proteinExistence type="predicted"/>
<feature type="transmembrane region" description="Helical" evidence="1">
    <location>
        <begin position="92"/>
        <end position="111"/>
    </location>
</feature>
<keyword evidence="1" id="KW-1133">Transmembrane helix</keyword>
<feature type="transmembrane region" description="Helical" evidence="1">
    <location>
        <begin position="28"/>
        <end position="44"/>
    </location>
</feature>
<dbReference type="RefSeq" id="WP_075276253.1">
    <property type="nucleotide sequence ID" value="NZ_CP016908.1"/>
</dbReference>
<dbReference type="AlphaFoldDB" id="A0A1L6MVR1"/>
<keyword evidence="3" id="KW-1185">Reference proteome</keyword>
<reference evidence="2 3" key="1">
    <citation type="submission" date="2016-08" db="EMBL/GenBank/DDBJ databases">
        <title>Identification and validation of antigenic proteins from Pajaroellobacter abortibovis using de-novo genome sequence assembly and reverse vaccinology.</title>
        <authorList>
            <person name="Welly B.T."/>
            <person name="Miller M.R."/>
            <person name="Stott J.L."/>
            <person name="Blanchard M.T."/>
            <person name="Islas-Trejo A.D."/>
            <person name="O'Rourke S.M."/>
            <person name="Young A.E."/>
            <person name="Medrano J.F."/>
            <person name="Van Eenennaam A.L."/>
        </authorList>
    </citation>
    <scope>NUCLEOTIDE SEQUENCE [LARGE SCALE GENOMIC DNA]</scope>
    <source>
        <strain evidence="2 3">BTF92-0548A/99-0131</strain>
    </source>
</reference>
<dbReference type="Proteomes" id="UP000185544">
    <property type="component" value="Chromosome"/>
</dbReference>
<feature type="transmembrane region" description="Helical" evidence="1">
    <location>
        <begin position="357"/>
        <end position="375"/>
    </location>
</feature>
<feature type="transmembrane region" description="Helical" evidence="1">
    <location>
        <begin position="243"/>
        <end position="267"/>
    </location>
</feature>
<protein>
    <recommendedName>
        <fullName evidence="4">Glycosyltransferase RgtA/B/C/D-like domain-containing protein</fullName>
    </recommendedName>
</protein>
<dbReference type="KEGG" id="pabo:BCY86_02110"/>